<comment type="caution">
    <text evidence="8">The sequence shown here is derived from an EMBL/GenBank/DDBJ whole genome shotgun (WGS) entry which is preliminary data.</text>
</comment>
<feature type="compositionally biased region" description="Polar residues" evidence="6">
    <location>
        <begin position="82"/>
        <end position="110"/>
    </location>
</feature>
<dbReference type="EMBL" id="JARPMG010000003">
    <property type="protein sequence ID" value="KAJ8102209.1"/>
    <property type="molecule type" value="Genomic_DNA"/>
</dbReference>
<feature type="region of interest" description="Disordered" evidence="6">
    <location>
        <begin position="1"/>
        <end position="147"/>
    </location>
</feature>
<dbReference type="GeneID" id="80882285"/>
<sequence length="937" mass="102555">MMNWLAAKMGLPANSTGSSRERTSEQNLARKPHSRATRSNSDFNTAADSNSHNKHRVSDDDVDEIAFSGTHQPRKRGRPPTKVTSMASSANEFSKKSSVVRNATTRSTPASAPLARNACSTTAKRSAPSSPTTGSRPTGSRRPARNARTVYTRCPVAQENESPSSVRIIPPLTRQHVASDEADYDVDGAQEGALQVTLERTKDFDNAEGEETVRHEIVCAPSRLARVVRTKGSRSVSPPTQTTNDMQHLIRVKKEEMTESQDAVLGTSGPEGQDQVEHDHKYIASPDQERAAESLIENGAEEISSASSSRKLPATVDKPSAQSPSNELPTAAPESAMSETPTPKVDESITTTRTSISVTSMDKIKRRVLAQLNRKLPVPIVGLDDAYRKIYTLLEQTVLAPTLDIALGSSKLDSPSSLPSSTKFHGGNSALLLGPRASGKSLIISTALAELERKYRGQFIVVRLSGFAQTDDKQALQEIAAQIEYGRRALDDDDTLYDSLDDEANEDPTRIRYKRQSSRVVLERLLSLFSGRAGVRDDNDEPSSNQQSQMQQPVVSVLIILDEFEQFATMQNRQTLLYNLLDVAQSPRYSLKTDNPAPNICIIGVSSRMNAPEMLEKRVRSRFSHRVIVLPHADDLESFWRICSSSLKVTSTPTIAMTRAMVNARRNKTVPLKKSEYTIDRRATEVWNSYIDDIYSSSPEIRRLIARAFATSKDPRQVHMQFLSAVRKAGQTIPFLAISQIVGREIDVLENAGIMEKVTGLSELSLMLLICAARAEIKYSTTASVPATLSPTKPGAISNTEGPQETTTERILPASSKSLTYVSRPVVTRMAPISFTIAYEEYLSQAGKTRLAEASAGALITMPFRVWSREQAVAAWEVLERRGLLVNASETLGTGSTGGGSATSEMQVPEVGLMELGEIVKDMRGATGVVRQWCAHL</sequence>
<dbReference type="PANTHER" id="PTHR12087">
    <property type="entry name" value="ORIGIN RECOGNITION COMPLEX SUBUNIT 4"/>
    <property type="match status" value="1"/>
</dbReference>
<dbReference type="PANTHER" id="PTHR12087:SF0">
    <property type="entry name" value="ORIGIN RECOGNITION COMPLEX SUBUNIT 4"/>
    <property type="match status" value="1"/>
</dbReference>
<dbReference type="InterPro" id="IPR027417">
    <property type="entry name" value="P-loop_NTPase"/>
</dbReference>
<evidence type="ECO:0000256" key="1">
    <source>
        <dbReference type="ARBA" id="ARBA00004123"/>
    </source>
</evidence>
<dbReference type="AlphaFoldDB" id="A0AAD7QVE2"/>
<keyword evidence="4" id="KW-0238">DNA-binding</keyword>
<evidence type="ECO:0000313" key="8">
    <source>
        <dbReference type="EMBL" id="KAJ8102209.1"/>
    </source>
</evidence>
<reference evidence="8" key="1">
    <citation type="submission" date="2023-03" db="EMBL/GenBank/DDBJ databases">
        <title>Near-Complete genome sequence of Lipomyces tetrasporous NRRL Y-64009, an oleaginous yeast capable of growing on lignocellulosic hydrolysates.</title>
        <authorList>
            <consortium name="Lawrence Berkeley National Laboratory"/>
            <person name="Jagtap S.S."/>
            <person name="Liu J.-J."/>
            <person name="Walukiewicz H.E."/>
            <person name="Pangilinan J."/>
            <person name="Lipzen A."/>
            <person name="Ahrendt S."/>
            <person name="Koriabine M."/>
            <person name="Cobaugh K."/>
            <person name="Salamov A."/>
            <person name="Yoshinaga Y."/>
            <person name="Ng V."/>
            <person name="Daum C."/>
            <person name="Grigoriev I.V."/>
            <person name="Slininger P.J."/>
            <person name="Dien B.S."/>
            <person name="Jin Y.-S."/>
            <person name="Rao C.V."/>
        </authorList>
    </citation>
    <scope>NUCLEOTIDE SEQUENCE</scope>
    <source>
        <strain evidence="8">NRRL Y-64009</strain>
    </source>
</reference>
<keyword evidence="3" id="KW-0235">DNA replication</keyword>
<evidence type="ECO:0000256" key="6">
    <source>
        <dbReference type="SAM" id="MobiDB-lite"/>
    </source>
</evidence>
<dbReference type="RefSeq" id="XP_056045659.1">
    <property type="nucleotide sequence ID" value="XM_056187119.1"/>
</dbReference>
<evidence type="ECO:0000313" key="9">
    <source>
        <dbReference type="Proteomes" id="UP001217417"/>
    </source>
</evidence>
<dbReference type="Gene3D" id="3.40.50.300">
    <property type="entry name" value="P-loop containing nucleotide triphosphate hydrolases"/>
    <property type="match status" value="1"/>
</dbReference>
<evidence type="ECO:0000259" key="7">
    <source>
        <dbReference type="Pfam" id="PF14629"/>
    </source>
</evidence>
<feature type="domain" description="Origin recognition complex subunit 4 C-terminal" evidence="7">
    <location>
        <begin position="670"/>
        <end position="920"/>
    </location>
</feature>
<proteinExistence type="inferred from homology"/>
<feature type="region of interest" description="Disordered" evidence="6">
    <location>
        <begin position="229"/>
        <end position="248"/>
    </location>
</feature>
<comment type="subcellular location">
    <subcellularLocation>
        <location evidence="1">Nucleus</location>
    </subcellularLocation>
</comment>
<comment type="similarity">
    <text evidence="2">Belongs to the ORC4 family.</text>
</comment>
<feature type="compositionally biased region" description="Polar residues" evidence="6">
    <location>
        <begin position="37"/>
        <end position="50"/>
    </location>
</feature>
<feature type="region of interest" description="Disordered" evidence="6">
    <location>
        <begin position="300"/>
        <end position="353"/>
    </location>
</feature>
<dbReference type="Proteomes" id="UP001217417">
    <property type="component" value="Unassembled WGS sequence"/>
</dbReference>
<dbReference type="InterPro" id="IPR032705">
    <property type="entry name" value="ORC4_C"/>
</dbReference>
<feature type="compositionally biased region" description="Polar residues" evidence="6">
    <location>
        <begin position="233"/>
        <end position="246"/>
    </location>
</feature>
<evidence type="ECO:0000256" key="4">
    <source>
        <dbReference type="ARBA" id="ARBA00023125"/>
    </source>
</evidence>
<evidence type="ECO:0000256" key="5">
    <source>
        <dbReference type="ARBA" id="ARBA00023242"/>
    </source>
</evidence>
<feature type="compositionally biased region" description="Low complexity" evidence="6">
    <location>
        <begin position="128"/>
        <end position="141"/>
    </location>
</feature>
<dbReference type="Pfam" id="PF14629">
    <property type="entry name" value="ORC4_C"/>
    <property type="match status" value="1"/>
</dbReference>
<dbReference type="GO" id="GO:0006270">
    <property type="term" value="P:DNA replication initiation"/>
    <property type="evidence" value="ECO:0007669"/>
    <property type="project" value="TreeGrafter"/>
</dbReference>
<name>A0AAD7QVE2_9ASCO</name>
<evidence type="ECO:0000256" key="2">
    <source>
        <dbReference type="ARBA" id="ARBA00005334"/>
    </source>
</evidence>
<organism evidence="8 9">
    <name type="scientific">Lipomyces tetrasporus</name>
    <dbReference type="NCBI Taxonomy" id="54092"/>
    <lineage>
        <taxon>Eukaryota</taxon>
        <taxon>Fungi</taxon>
        <taxon>Dikarya</taxon>
        <taxon>Ascomycota</taxon>
        <taxon>Saccharomycotina</taxon>
        <taxon>Lipomycetes</taxon>
        <taxon>Lipomycetales</taxon>
        <taxon>Lipomycetaceae</taxon>
        <taxon>Lipomyces</taxon>
    </lineage>
</organism>
<protein>
    <recommendedName>
        <fullName evidence="7">Origin recognition complex subunit 4 C-terminal domain-containing protein</fullName>
    </recommendedName>
</protein>
<keyword evidence="9" id="KW-1185">Reference proteome</keyword>
<feature type="region of interest" description="Disordered" evidence="6">
    <location>
        <begin position="256"/>
        <end position="275"/>
    </location>
</feature>
<gene>
    <name evidence="8" type="ORF">POJ06DRAFT_249084</name>
</gene>
<evidence type="ECO:0000256" key="3">
    <source>
        <dbReference type="ARBA" id="ARBA00022705"/>
    </source>
</evidence>
<dbReference type="GO" id="GO:0003688">
    <property type="term" value="F:DNA replication origin binding"/>
    <property type="evidence" value="ECO:0007669"/>
    <property type="project" value="TreeGrafter"/>
</dbReference>
<keyword evidence="5" id="KW-0539">Nucleus</keyword>
<dbReference type="SUPFAM" id="SSF52540">
    <property type="entry name" value="P-loop containing nucleoside triphosphate hydrolases"/>
    <property type="match status" value="1"/>
</dbReference>
<dbReference type="GO" id="GO:0005664">
    <property type="term" value="C:nuclear origin of replication recognition complex"/>
    <property type="evidence" value="ECO:0007669"/>
    <property type="project" value="TreeGrafter"/>
</dbReference>
<dbReference type="InterPro" id="IPR016527">
    <property type="entry name" value="ORC4"/>
</dbReference>
<accession>A0AAD7QVE2</accession>